<evidence type="ECO:0000256" key="1">
    <source>
        <dbReference type="SAM" id="Phobius"/>
    </source>
</evidence>
<dbReference type="Proteomes" id="UP000694843">
    <property type="component" value="Unplaced"/>
</dbReference>
<keyword evidence="1" id="KW-0472">Membrane</keyword>
<dbReference type="KEGG" id="hazt:108668922"/>
<keyword evidence="3" id="KW-1185">Reference proteome</keyword>
<proteinExistence type="predicted"/>
<protein>
    <submittedName>
        <fullName evidence="4">Uncharacterized protein LOC108668922</fullName>
    </submittedName>
</protein>
<accession>A0A8B7NDV4</accession>
<evidence type="ECO:0000313" key="3">
    <source>
        <dbReference type="Proteomes" id="UP000694843"/>
    </source>
</evidence>
<organism evidence="3 4">
    <name type="scientific">Hyalella azteca</name>
    <name type="common">Amphipod</name>
    <dbReference type="NCBI Taxonomy" id="294128"/>
    <lineage>
        <taxon>Eukaryota</taxon>
        <taxon>Metazoa</taxon>
        <taxon>Ecdysozoa</taxon>
        <taxon>Arthropoda</taxon>
        <taxon>Crustacea</taxon>
        <taxon>Multicrustacea</taxon>
        <taxon>Malacostraca</taxon>
        <taxon>Eumalacostraca</taxon>
        <taxon>Peracarida</taxon>
        <taxon>Amphipoda</taxon>
        <taxon>Senticaudata</taxon>
        <taxon>Talitrida</taxon>
        <taxon>Talitroidea</taxon>
        <taxon>Hyalellidae</taxon>
        <taxon>Hyalella</taxon>
    </lineage>
</organism>
<feature type="signal peptide" evidence="2">
    <location>
        <begin position="1"/>
        <end position="22"/>
    </location>
</feature>
<gene>
    <name evidence="4" type="primary">LOC108668922</name>
</gene>
<feature type="chain" id="PRO_5034039982" evidence="2">
    <location>
        <begin position="23"/>
        <end position="144"/>
    </location>
</feature>
<evidence type="ECO:0000313" key="4">
    <source>
        <dbReference type="RefSeq" id="XP_018011671.1"/>
    </source>
</evidence>
<name>A0A8B7NDV4_HYAAZ</name>
<dbReference type="GeneID" id="108668922"/>
<keyword evidence="1" id="KW-1133">Transmembrane helix</keyword>
<feature type="transmembrane region" description="Helical" evidence="1">
    <location>
        <begin position="96"/>
        <end position="116"/>
    </location>
</feature>
<dbReference type="RefSeq" id="XP_018011671.1">
    <property type="nucleotide sequence ID" value="XM_018156182.2"/>
</dbReference>
<dbReference type="OrthoDB" id="6402610at2759"/>
<keyword evidence="1" id="KW-0812">Transmembrane</keyword>
<evidence type="ECO:0000256" key="2">
    <source>
        <dbReference type="SAM" id="SignalP"/>
    </source>
</evidence>
<keyword evidence="2" id="KW-0732">Signal</keyword>
<dbReference type="AlphaFoldDB" id="A0A8B7NDV4"/>
<sequence>MSIKVISMFAAVLLPLLCTSSAKKVFINTGPIKNVFKTDDEFPSIKNAFNTIFTKHGASPTQSSGLSSNINTQLPGISSATNDSTRTRRTAIDMDIIAMIVRMVMLIIEILIRITLKSFGIRLPDGFDLSNALRQPLQFLEGLI</sequence>
<reference evidence="4" key="1">
    <citation type="submission" date="2025-08" db="UniProtKB">
        <authorList>
            <consortium name="RefSeq"/>
        </authorList>
    </citation>
    <scope>IDENTIFICATION</scope>
    <source>
        <tissue evidence="4">Whole organism</tissue>
    </source>
</reference>